<dbReference type="InterPro" id="IPR002725">
    <property type="entry name" value="YgjP-like_metallopeptidase"/>
</dbReference>
<dbReference type="CDD" id="cd07344">
    <property type="entry name" value="M48_yhfN_like"/>
    <property type="match status" value="1"/>
</dbReference>
<dbReference type="InterPro" id="IPR053136">
    <property type="entry name" value="UTP_pyrophosphatase-like"/>
</dbReference>
<proteinExistence type="predicted"/>
<dbReference type="Gene3D" id="3.30.2010.10">
    <property type="entry name" value="Metalloproteases ('zincins'), catalytic domain"/>
    <property type="match status" value="1"/>
</dbReference>
<dbReference type="OrthoDB" id="9811177at2"/>
<accession>A0A516Q5M4</accession>
<dbReference type="KEGG" id="mik:FOE78_11595"/>
<gene>
    <name evidence="3" type="ORF">FOE78_11595</name>
</gene>
<sequence length="207" mass="23174">MARDESTRQSADDRSGRDPQVAEAPRVVVRRSARRKRTVTAYRDADTIVVLIPQRMTKADERVYVEDMVAKVLARESRSAAPRGDTALADRARELSERYLEPQLGYAPEPSSVNWVTNQNHRWGSCTPSAATIRLSDRMLPMPSWVVDYVLLHELAHLVEAGHTRRFWRLVNVYPDADKAQGYLEGFQAAATLGRGSETPALNGASQ</sequence>
<feature type="compositionally biased region" description="Basic and acidic residues" evidence="1">
    <location>
        <begin position="1"/>
        <end position="17"/>
    </location>
</feature>
<evidence type="ECO:0000259" key="2">
    <source>
        <dbReference type="Pfam" id="PF01863"/>
    </source>
</evidence>
<protein>
    <submittedName>
        <fullName evidence="3">M48 family metallopeptidase</fullName>
    </submittedName>
</protein>
<dbReference type="EMBL" id="CP041692">
    <property type="protein sequence ID" value="QDP98749.1"/>
    <property type="molecule type" value="Genomic_DNA"/>
</dbReference>
<organism evidence="3 4">
    <name type="scientific">Microlunatus elymi</name>
    <dbReference type="NCBI Taxonomy" id="2596828"/>
    <lineage>
        <taxon>Bacteria</taxon>
        <taxon>Bacillati</taxon>
        <taxon>Actinomycetota</taxon>
        <taxon>Actinomycetes</taxon>
        <taxon>Propionibacteriales</taxon>
        <taxon>Propionibacteriaceae</taxon>
        <taxon>Microlunatus</taxon>
    </lineage>
</organism>
<evidence type="ECO:0000313" key="3">
    <source>
        <dbReference type="EMBL" id="QDP98749.1"/>
    </source>
</evidence>
<dbReference type="AlphaFoldDB" id="A0A516Q5M4"/>
<feature type="region of interest" description="Disordered" evidence="1">
    <location>
        <begin position="1"/>
        <end position="27"/>
    </location>
</feature>
<dbReference type="PANTHER" id="PTHR30399:SF1">
    <property type="entry name" value="UTP PYROPHOSPHATASE"/>
    <property type="match status" value="1"/>
</dbReference>
<dbReference type="PANTHER" id="PTHR30399">
    <property type="entry name" value="UNCHARACTERIZED PROTEIN YGJP"/>
    <property type="match status" value="1"/>
</dbReference>
<dbReference type="Pfam" id="PF01863">
    <property type="entry name" value="YgjP-like"/>
    <property type="match status" value="1"/>
</dbReference>
<reference evidence="3 4" key="1">
    <citation type="submission" date="2019-07" db="EMBL/GenBank/DDBJ databases">
        <title>Microlunatus dokdonensis sp. nov. isolated from the rhizospheric soil of the wild plant Elymus tsukushiensis.</title>
        <authorList>
            <person name="Ghim S.-Y."/>
            <person name="Hwang Y.-J."/>
            <person name="Son J.-S."/>
            <person name="Shin J.-H."/>
        </authorList>
    </citation>
    <scope>NUCLEOTIDE SEQUENCE [LARGE SCALE GENOMIC DNA]</scope>
    <source>
        <strain evidence="3 4">KUDC0627</strain>
    </source>
</reference>
<evidence type="ECO:0000256" key="1">
    <source>
        <dbReference type="SAM" id="MobiDB-lite"/>
    </source>
</evidence>
<feature type="domain" description="YgjP-like metallopeptidase" evidence="2">
    <location>
        <begin position="116"/>
        <end position="184"/>
    </location>
</feature>
<name>A0A516Q5M4_9ACTN</name>
<evidence type="ECO:0000313" key="4">
    <source>
        <dbReference type="Proteomes" id="UP000319263"/>
    </source>
</evidence>
<dbReference type="Proteomes" id="UP000319263">
    <property type="component" value="Chromosome"/>
</dbReference>
<keyword evidence="4" id="KW-1185">Reference proteome</keyword>